<keyword evidence="2" id="KW-1185">Reference proteome</keyword>
<dbReference type="SUPFAM" id="SSF158682">
    <property type="entry name" value="TerB-like"/>
    <property type="match status" value="1"/>
</dbReference>
<evidence type="ECO:0000313" key="1">
    <source>
        <dbReference type="EMBL" id="MCV9387935.1"/>
    </source>
</evidence>
<protein>
    <submittedName>
        <fullName evidence="1">TerB family tellurite resistance protein</fullName>
    </submittedName>
</protein>
<proteinExistence type="predicted"/>
<dbReference type="Proteomes" id="UP001300692">
    <property type="component" value="Unassembled WGS sequence"/>
</dbReference>
<dbReference type="EMBL" id="JAOYOD010000001">
    <property type="protein sequence ID" value="MCV9387935.1"/>
    <property type="molecule type" value="Genomic_DNA"/>
</dbReference>
<dbReference type="InterPro" id="IPR029024">
    <property type="entry name" value="TerB-like"/>
</dbReference>
<dbReference type="Gene3D" id="1.10.3680.10">
    <property type="entry name" value="TerB-like"/>
    <property type="match status" value="1"/>
</dbReference>
<reference evidence="1 2" key="1">
    <citation type="submission" date="2022-10" db="EMBL/GenBank/DDBJ databases">
        <title>Comparative genomics and taxonomic characterization of three novel marine species of genus Reichenbachiella exhibiting antioxidant and polysaccharide degradation activities.</title>
        <authorList>
            <person name="Muhammad N."/>
            <person name="Lee Y.-J."/>
            <person name="Ko J."/>
            <person name="Kim S.-G."/>
        </authorList>
    </citation>
    <scope>NUCLEOTIDE SEQUENCE [LARGE SCALE GENOMIC DNA]</scope>
    <source>
        <strain evidence="1 2">ABR2-5</strain>
    </source>
</reference>
<organism evidence="1 2">
    <name type="scientific">Reichenbachiella ulvae</name>
    <dbReference type="NCBI Taxonomy" id="2980104"/>
    <lineage>
        <taxon>Bacteria</taxon>
        <taxon>Pseudomonadati</taxon>
        <taxon>Bacteroidota</taxon>
        <taxon>Cytophagia</taxon>
        <taxon>Cytophagales</taxon>
        <taxon>Reichenbachiellaceae</taxon>
        <taxon>Reichenbachiella</taxon>
    </lineage>
</organism>
<gene>
    <name evidence="1" type="ORF">N7U62_14730</name>
</gene>
<dbReference type="RefSeq" id="WP_264138756.1">
    <property type="nucleotide sequence ID" value="NZ_JAOYOD010000001.1"/>
</dbReference>
<comment type="caution">
    <text evidence="1">The sequence shown here is derived from an EMBL/GenBank/DDBJ whole genome shotgun (WGS) entry which is preliminary data.</text>
</comment>
<name>A0ABT3CW53_9BACT</name>
<sequence length="136" mass="15565">MDFKTQMSVLVQLSLIDNELSNIEKRYIYALGKANGVAEKDIDAIFSDHLNEKKTALPDLGLLSEDEMFEYLYSIVQLMKVDNKVYLSEIRFCQKLAEKLGYKKSVIAELSSGIFSDPDITGDRDRLKQLIMKYKA</sequence>
<accession>A0ABT3CW53</accession>
<evidence type="ECO:0000313" key="2">
    <source>
        <dbReference type="Proteomes" id="UP001300692"/>
    </source>
</evidence>